<dbReference type="SUPFAM" id="SSF46894">
    <property type="entry name" value="C-terminal effector domain of the bipartite response regulators"/>
    <property type="match status" value="1"/>
</dbReference>
<dbReference type="InterPro" id="IPR027417">
    <property type="entry name" value="P-loop_NTPase"/>
</dbReference>
<evidence type="ECO:0000313" key="5">
    <source>
        <dbReference type="EMBL" id="GAA0556062.1"/>
    </source>
</evidence>
<dbReference type="CDD" id="cd06170">
    <property type="entry name" value="LuxR_C_like"/>
    <property type="match status" value="1"/>
</dbReference>
<dbReference type="Proteomes" id="UP001500729">
    <property type="component" value="Unassembled WGS sequence"/>
</dbReference>
<dbReference type="Pfam" id="PF00196">
    <property type="entry name" value="GerE"/>
    <property type="match status" value="1"/>
</dbReference>
<dbReference type="PANTHER" id="PTHR16305:SF35">
    <property type="entry name" value="TRANSCRIPTIONAL ACTIVATOR DOMAIN"/>
    <property type="match status" value="1"/>
</dbReference>
<dbReference type="SUPFAM" id="SSF52540">
    <property type="entry name" value="P-loop containing nucleoside triphosphate hydrolases"/>
    <property type="match status" value="1"/>
</dbReference>
<keyword evidence="2" id="KW-0067">ATP-binding</keyword>
<dbReference type="InterPro" id="IPR016032">
    <property type="entry name" value="Sig_transdc_resp-reg_C-effctor"/>
</dbReference>
<keyword evidence="6" id="KW-1185">Reference proteome</keyword>
<dbReference type="EMBL" id="BAAAGS010000069">
    <property type="protein sequence ID" value="GAA0556062.1"/>
    <property type="molecule type" value="Genomic_DNA"/>
</dbReference>
<dbReference type="PRINTS" id="PR00038">
    <property type="entry name" value="HTHLUXR"/>
</dbReference>
<feature type="region of interest" description="Disordered" evidence="3">
    <location>
        <begin position="921"/>
        <end position="943"/>
    </location>
</feature>
<dbReference type="Gene3D" id="1.25.40.10">
    <property type="entry name" value="Tetratricopeptide repeat domain"/>
    <property type="match status" value="1"/>
</dbReference>
<dbReference type="PROSITE" id="PS50043">
    <property type="entry name" value="HTH_LUXR_2"/>
    <property type="match status" value="1"/>
</dbReference>
<dbReference type="SUPFAM" id="SSF48452">
    <property type="entry name" value="TPR-like"/>
    <property type="match status" value="2"/>
</dbReference>
<dbReference type="Pfam" id="PF13191">
    <property type="entry name" value="AAA_16"/>
    <property type="match status" value="1"/>
</dbReference>
<comment type="caution">
    <text evidence="5">The sequence shown here is derived from an EMBL/GenBank/DDBJ whole genome shotgun (WGS) entry which is preliminary data.</text>
</comment>
<evidence type="ECO:0000256" key="1">
    <source>
        <dbReference type="ARBA" id="ARBA00022741"/>
    </source>
</evidence>
<evidence type="ECO:0000256" key="3">
    <source>
        <dbReference type="SAM" id="MobiDB-lite"/>
    </source>
</evidence>
<dbReference type="InterPro" id="IPR041664">
    <property type="entry name" value="AAA_16"/>
</dbReference>
<proteinExistence type="predicted"/>
<reference evidence="5 6" key="1">
    <citation type="journal article" date="2019" name="Int. J. Syst. Evol. Microbiol.">
        <title>The Global Catalogue of Microorganisms (GCM) 10K type strain sequencing project: providing services to taxonomists for standard genome sequencing and annotation.</title>
        <authorList>
            <consortium name="The Broad Institute Genomics Platform"/>
            <consortium name="The Broad Institute Genome Sequencing Center for Infectious Disease"/>
            <person name="Wu L."/>
            <person name="Ma J."/>
        </authorList>
    </citation>
    <scope>NUCLEOTIDE SEQUENCE [LARGE SCALE GENOMIC DNA]</scope>
    <source>
        <strain evidence="5 6">JCM 10303</strain>
    </source>
</reference>
<name>A0ABN1DZE7_SACER</name>
<dbReference type="Pfam" id="PF14559">
    <property type="entry name" value="TPR_19"/>
    <property type="match status" value="1"/>
</dbReference>
<evidence type="ECO:0000256" key="2">
    <source>
        <dbReference type="ARBA" id="ARBA00022840"/>
    </source>
</evidence>
<keyword evidence="1" id="KW-0547">Nucleotide-binding</keyword>
<dbReference type="SMART" id="SM00421">
    <property type="entry name" value="HTH_LUXR"/>
    <property type="match status" value="1"/>
</dbReference>
<dbReference type="Gene3D" id="1.10.10.10">
    <property type="entry name" value="Winged helix-like DNA-binding domain superfamily/Winged helix DNA-binding domain"/>
    <property type="match status" value="1"/>
</dbReference>
<dbReference type="Gene3D" id="3.40.50.300">
    <property type="entry name" value="P-loop containing nucleotide triphosphate hydrolases"/>
    <property type="match status" value="1"/>
</dbReference>
<gene>
    <name evidence="5" type="ORF">GCM10009533_62320</name>
</gene>
<dbReference type="PANTHER" id="PTHR16305">
    <property type="entry name" value="TESTICULAR SOLUBLE ADENYLYL CYCLASE"/>
    <property type="match status" value="1"/>
</dbReference>
<evidence type="ECO:0000259" key="4">
    <source>
        <dbReference type="PROSITE" id="PS50043"/>
    </source>
</evidence>
<sequence>MEVFVGGTVLVGRDDEVRRLKDAVRQVAHHHGGAVWIDGEPGIGKSSLLDAGLSEAERLGCQVFRACADELARRWPLRAVLECLRVTSDSPDPKRRAIRELLSAPHADPVASATERLLTLVHGICTTAPAIVVLDDIQWADEASLLVWHQLARMTRDLPLLLVAAGSPAPRRAEIAKLRHGKAAEHASVIALKPLDAPATAEFAADLLDADATGPSLRLALEAAAGNPAYIREMVDVFSSGGHLTRSPDTAELTSEPSMLPESLAAAVSERLRFLSSDALESLRVGALLGPAFSAGDLSAVSGRPALELLAIVEEAVTCGFLLESGTRLEFRHSLVRRALLDGIPAALRPALHYQAARALATSGARIEHVAEQLLAALPGSDVLDDDWVTDWLVHNGRPLAQRTPEVAVDLLTSAAEAVNSANPRRDALRLALVGVLLMLGRLEDAQELAERILADTRDPATTAEANWYLARSLSGRRMDEQARTVVERAIAAPDVDSRWAARLRGLLAATSLSLGQVDAAETEASEALAAARRVGDRIALGVAMHATGLLSARRGDPAGAAADFDLALTELGSDPDMRLRVSADRIMALSAAGKPVDAEMTLREVLAGTERSPASPGLAAVRIAAATHYYYSGRWNDAVAELEAAMGLYDRLGTLQQSRLRGLAAVIAAHRYRRGTPEAQPVDASEKVDGTRFTVLASAMRSERDGRPGDAVMTLSAASASAEHMGNRYTWLPRLVRLALETGDGSTAAKATEMCEADAAAGTAPGMTAAAQHCRGLLEADPVKVEGAYRGLDLPPVHAQALEDAAVLFARRRDLGAARAAYVEATRIYAELGASWDLLRADARLRPHGMRRLRGRRANAATGWEALTPAELQVAWLVSDGHSNADIAARLFSSKRTVEAHVSRILAKLGVRSRVEIAIEATRHERPGEPGEPVPQQDRSCG</sequence>
<organism evidence="5 6">
    <name type="scientific">Saccharopolyspora erythraea</name>
    <name type="common">Streptomyces erythraeus</name>
    <dbReference type="NCBI Taxonomy" id="1836"/>
    <lineage>
        <taxon>Bacteria</taxon>
        <taxon>Bacillati</taxon>
        <taxon>Actinomycetota</taxon>
        <taxon>Actinomycetes</taxon>
        <taxon>Pseudonocardiales</taxon>
        <taxon>Pseudonocardiaceae</taxon>
        <taxon>Saccharopolyspora</taxon>
    </lineage>
</organism>
<dbReference type="InterPro" id="IPR011990">
    <property type="entry name" value="TPR-like_helical_dom_sf"/>
</dbReference>
<accession>A0ABN1DZE7</accession>
<dbReference type="RefSeq" id="WP_009950002.1">
    <property type="nucleotide sequence ID" value="NZ_BAAAGS010000069.1"/>
</dbReference>
<dbReference type="InterPro" id="IPR000792">
    <property type="entry name" value="Tscrpt_reg_LuxR_C"/>
</dbReference>
<protein>
    <submittedName>
        <fullName evidence="5">BTAD domain-containing putative transcriptional regulator</fullName>
    </submittedName>
</protein>
<evidence type="ECO:0000313" key="6">
    <source>
        <dbReference type="Proteomes" id="UP001500729"/>
    </source>
</evidence>
<feature type="domain" description="HTH luxR-type" evidence="4">
    <location>
        <begin position="861"/>
        <end position="926"/>
    </location>
</feature>
<feature type="compositionally biased region" description="Basic and acidic residues" evidence="3">
    <location>
        <begin position="921"/>
        <end position="930"/>
    </location>
</feature>
<dbReference type="InterPro" id="IPR036388">
    <property type="entry name" value="WH-like_DNA-bd_sf"/>
</dbReference>